<dbReference type="InterPro" id="IPR005467">
    <property type="entry name" value="His_kinase_dom"/>
</dbReference>
<keyword evidence="8" id="KW-0902">Two-component regulatory system</keyword>
<evidence type="ECO:0000259" key="11">
    <source>
        <dbReference type="PROSITE" id="PS50109"/>
    </source>
</evidence>
<accession>I0K6I5</accession>
<keyword evidence="6 12" id="KW-0418">Kinase</keyword>
<dbReference type="SUPFAM" id="SSF55874">
    <property type="entry name" value="ATPase domain of HSP90 chaperone/DNA topoisomerase II/histidine kinase"/>
    <property type="match status" value="1"/>
</dbReference>
<dbReference type="PROSITE" id="PS50109">
    <property type="entry name" value="HIS_KIN"/>
    <property type="match status" value="1"/>
</dbReference>
<evidence type="ECO:0000256" key="6">
    <source>
        <dbReference type="ARBA" id="ARBA00022777"/>
    </source>
</evidence>
<dbReference type="STRING" id="1166018.FAES_1728"/>
<feature type="transmembrane region" description="Helical" evidence="10">
    <location>
        <begin position="192"/>
        <end position="210"/>
    </location>
</feature>
<proteinExistence type="predicted"/>
<dbReference type="eggNOG" id="COG4585">
    <property type="taxonomic scope" value="Bacteria"/>
</dbReference>
<dbReference type="KEGG" id="fae:FAES_1728"/>
<evidence type="ECO:0000313" key="13">
    <source>
        <dbReference type="Proteomes" id="UP000011058"/>
    </source>
</evidence>
<dbReference type="Gene3D" id="3.30.565.10">
    <property type="entry name" value="Histidine kinase-like ATPase, C-terminal domain"/>
    <property type="match status" value="1"/>
</dbReference>
<dbReference type="PANTHER" id="PTHR24421">
    <property type="entry name" value="NITRATE/NITRITE SENSOR PROTEIN NARX-RELATED"/>
    <property type="match status" value="1"/>
</dbReference>
<dbReference type="GO" id="GO:0000155">
    <property type="term" value="F:phosphorelay sensor kinase activity"/>
    <property type="evidence" value="ECO:0007669"/>
    <property type="project" value="InterPro"/>
</dbReference>
<comment type="catalytic activity">
    <reaction evidence="1">
        <text>ATP + protein L-histidine = ADP + protein N-phospho-L-histidine.</text>
        <dbReference type="EC" id="2.7.13.3"/>
    </reaction>
</comment>
<dbReference type="PATRIC" id="fig|1166018.3.peg.3463"/>
<gene>
    <name evidence="12" type="primary">uhpB1</name>
    <name evidence="12" type="ORF">FAES_1728</name>
</gene>
<keyword evidence="5" id="KW-0547">Nucleotide-binding</keyword>
<protein>
    <recommendedName>
        <fullName evidence="2">histidine kinase</fullName>
        <ecNumber evidence="2">2.7.13.3</ecNumber>
    </recommendedName>
</protein>
<dbReference type="AlphaFoldDB" id="I0K6I5"/>
<dbReference type="InterPro" id="IPR003594">
    <property type="entry name" value="HATPase_dom"/>
</dbReference>
<dbReference type="InterPro" id="IPR011712">
    <property type="entry name" value="Sig_transdc_His_kin_sub3_dim/P"/>
</dbReference>
<organism evidence="12 13">
    <name type="scientific">Fibrella aestuarina BUZ 2</name>
    <dbReference type="NCBI Taxonomy" id="1166018"/>
    <lineage>
        <taxon>Bacteria</taxon>
        <taxon>Pseudomonadati</taxon>
        <taxon>Bacteroidota</taxon>
        <taxon>Cytophagia</taxon>
        <taxon>Cytophagales</taxon>
        <taxon>Spirosomataceae</taxon>
        <taxon>Fibrella</taxon>
    </lineage>
</organism>
<feature type="coiled-coil region" evidence="9">
    <location>
        <begin position="231"/>
        <end position="258"/>
    </location>
</feature>
<dbReference type="SMART" id="SM00387">
    <property type="entry name" value="HATPase_c"/>
    <property type="match status" value="1"/>
</dbReference>
<dbReference type="Gene3D" id="1.20.5.1930">
    <property type="match status" value="1"/>
</dbReference>
<keyword evidence="9" id="KW-0175">Coiled coil</keyword>
<dbReference type="OrthoDB" id="9760839at2"/>
<keyword evidence="4 12" id="KW-0808">Transferase</keyword>
<evidence type="ECO:0000256" key="10">
    <source>
        <dbReference type="SAM" id="Phobius"/>
    </source>
</evidence>
<dbReference type="GO" id="GO:0046983">
    <property type="term" value="F:protein dimerization activity"/>
    <property type="evidence" value="ECO:0007669"/>
    <property type="project" value="InterPro"/>
</dbReference>
<dbReference type="Pfam" id="PF02518">
    <property type="entry name" value="HATPase_c"/>
    <property type="match status" value="1"/>
</dbReference>
<dbReference type="InterPro" id="IPR050482">
    <property type="entry name" value="Sensor_HK_TwoCompSys"/>
</dbReference>
<evidence type="ECO:0000256" key="3">
    <source>
        <dbReference type="ARBA" id="ARBA00022553"/>
    </source>
</evidence>
<evidence type="ECO:0000256" key="4">
    <source>
        <dbReference type="ARBA" id="ARBA00022679"/>
    </source>
</evidence>
<dbReference type="CDD" id="cd16917">
    <property type="entry name" value="HATPase_UhpB-NarQ-NarX-like"/>
    <property type="match status" value="1"/>
</dbReference>
<evidence type="ECO:0000256" key="2">
    <source>
        <dbReference type="ARBA" id="ARBA00012438"/>
    </source>
</evidence>
<dbReference type="PANTHER" id="PTHR24421:SF10">
    <property type="entry name" value="NITRATE_NITRITE SENSOR PROTEIN NARQ"/>
    <property type="match status" value="1"/>
</dbReference>
<keyword evidence="10" id="KW-1133">Transmembrane helix</keyword>
<dbReference type="Proteomes" id="UP000011058">
    <property type="component" value="Chromosome"/>
</dbReference>
<feature type="domain" description="Histidine kinase" evidence="11">
    <location>
        <begin position="288"/>
        <end position="489"/>
    </location>
</feature>
<dbReference type="InterPro" id="IPR036890">
    <property type="entry name" value="HATPase_C_sf"/>
</dbReference>
<dbReference type="HOGENOM" id="CLU_039270_0_0_10"/>
<dbReference type="GO" id="GO:0016020">
    <property type="term" value="C:membrane"/>
    <property type="evidence" value="ECO:0007669"/>
    <property type="project" value="InterPro"/>
</dbReference>
<evidence type="ECO:0000256" key="9">
    <source>
        <dbReference type="SAM" id="Coils"/>
    </source>
</evidence>
<keyword evidence="10" id="KW-0812">Transmembrane</keyword>
<evidence type="ECO:0000256" key="5">
    <source>
        <dbReference type="ARBA" id="ARBA00022741"/>
    </source>
</evidence>
<dbReference type="GO" id="GO:0005524">
    <property type="term" value="F:ATP binding"/>
    <property type="evidence" value="ECO:0007669"/>
    <property type="project" value="UniProtKB-KW"/>
</dbReference>
<evidence type="ECO:0000313" key="12">
    <source>
        <dbReference type="EMBL" id="CCG99738.1"/>
    </source>
</evidence>
<keyword evidence="13" id="KW-1185">Reference proteome</keyword>
<evidence type="ECO:0000256" key="1">
    <source>
        <dbReference type="ARBA" id="ARBA00000085"/>
    </source>
</evidence>
<dbReference type="EMBL" id="HE796683">
    <property type="protein sequence ID" value="CCG99738.1"/>
    <property type="molecule type" value="Genomic_DNA"/>
</dbReference>
<dbReference type="Pfam" id="PF07730">
    <property type="entry name" value="HisKA_3"/>
    <property type="match status" value="1"/>
</dbReference>
<keyword evidence="7" id="KW-0067">ATP-binding</keyword>
<keyword evidence="3" id="KW-0597">Phosphoprotein</keyword>
<keyword evidence="10" id="KW-0472">Membrane</keyword>
<evidence type="ECO:0000256" key="8">
    <source>
        <dbReference type="ARBA" id="ARBA00023012"/>
    </source>
</evidence>
<name>I0K6I5_9BACT</name>
<dbReference type="EC" id="2.7.13.3" evidence="2"/>
<sequence length="502" mass="56852">MTTPVQLTKLYVATLLSLALLLTVAEVITQWQIDKFQDELWVIRYTALQRNQSQQIAKKVLQLANQHDSVLFVSARNELGSLFKTFERYHIAGRQGTVLGPDGVTSTRSISNSDTVNRLYKAVSPHFIALQVSLNQLLKISGPAQMKSPEAKASIALLLANESLFLEKIDAVIRQYTGELRYKLTRLQRLELIFHILTLLTLAGIGWFVFRPAVDRLRQTLSRLIIAEKRTADVNRKLRSLNKSLKKARQQLYEASQRQLQEQADAQKSRTAYLITGQEEERKRLSRELHDGLGQMLTAIKLQIEGLEVKLSKGRADEVNLATLKNLITQTIQETRSISNNLMPSVLSDFGLSVALRRLAESHNRAEQKSAESAQIEYTVDKEFDSAPLPLDQNVEITLYRVAQESITNAIRHGKARHIRLHLQQQNQQIQFTIEDDGLGFKTQRLTKEPHGQGVHNMHERIKLLNGTFVIHSTPGEGTKISVNIPYHSQLIAHDYDQINVG</sequence>
<evidence type="ECO:0000256" key="7">
    <source>
        <dbReference type="ARBA" id="ARBA00022840"/>
    </source>
</evidence>
<reference evidence="12 13" key="1">
    <citation type="journal article" date="2012" name="J. Bacteriol.">
        <title>Genome Sequence of Fibrella aestuarina BUZ 2T, a Filamentous Marine Bacterium.</title>
        <authorList>
            <person name="Filippini M."/>
            <person name="Qi W."/>
            <person name="Blom J."/>
            <person name="Goesmann A."/>
            <person name="Smits T.H."/>
            <person name="Bagheri H.C."/>
        </authorList>
    </citation>
    <scope>NUCLEOTIDE SEQUENCE [LARGE SCALE GENOMIC DNA]</scope>
    <source>
        <strain evidence="13">BUZ 2T</strain>
    </source>
</reference>